<gene>
    <name evidence="9" type="ORF">C8J48_0910</name>
</gene>
<dbReference type="PANTHER" id="PTHR34582:SF6">
    <property type="entry name" value="UPF0702 TRANSMEMBRANE PROTEIN YCAP"/>
    <property type="match status" value="1"/>
</dbReference>
<dbReference type="OrthoDB" id="1682423at2"/>
<comment type="caution">
    <text evidence="9">The sequence shown here is derived from an EMBL/GenBank/DDBJ whole genome shotgun (WGS) entry which is preliminary data.</text>
</comment>
<dbReference type="InterPro" id="IPR007353">
    <property type="entry name" value="DUF421"/>
</dbReference>
<evidence type="ECO:0000256" key="4">
    <source>
        <dbReference type="ARBA" id="ARBA00022692"/>
    </source>
</evidence>
<keyword evidence="3" id="KW-1003">Cell membrane</keyword>
<evidence type="ECO:0000259" key="8">
    <source>
        <dbReference type="Pfam" id="PF04239"/>
    </source>
</evidence>
<keyword evidence="6 7" id="KW-0472">Membrane</keyword>
<sequence length="225" mass="25999">MWTIFLRSVFIYFFVLLVMRLMGKREIGKLSVFDLVVSIMIADFAVISIDNTKIPLMHGVIPIVTMLGAQVLLAWVTLKSPRIRDVVDGKPSMLIKNGKIQEQEMRKQRYNVEDLMVQLRDKRIHNLADVEFAILEPSGKLSVFPKEERMPVTKGDLFDKVDRLTRLPVPVVVDGQVQKDALKKLGQDQDWLKKRLHQYGHKDISEIFFASVDHHGSFYIDSRQH</sequence>
<evidence type="ECO:0000313" key="9">
    <source>
        <dbReference type="EMBL" id="PTM58329.1"/>
    </source>
</evidence>
<name>A0A2T4Z8X4_9BACL</name>
<keyword evidence="5 7" id="KW-1133">Transmembrane helix</keyword>
<protein>
    <submittedName>
        <fullName evidence="9">Uncharacterized membrane protein YcaP (DUF421 family)</fullName>
    </submittedName>
</protein>
<feature type="transmembrane region" description="Helical" evidence="7">
    <location>
        <begin position="30"/>
        <end position="49"/>
    </location>
</feature>
<evidence type="ECO:0000256" key="5">
    <source>
        <dbReference type="ARBA" id="ARBA00022989"/>
    </source>
</evidence>
<dbReference type="GO" id="GO:0005886">
    <property type="term" value="C:plasma membrane"/>
    <property type="evidence" value="ECO:0007669"/>
    <property type="project" value="UniProtKB-SubCell"/>
</dbReference>
<evidence type="ECO:0000256" key="1">
    <source>
        <dbReference type="ARBA" id="ARBA00004651"/>
    </source>
</evidence>
<evidence type="ECO:0000256" key="7">
    <source>
        <dbReference type="SAM" id="Phobius"/>
    </source>
</evidence>
<dbReference type="AlphaFoldDB" id="A0A2T4Z8X4"/>
<keyword evidence="4 7" id="KW-0812">Transmembrane</keyword>
<evidence type="ECO:0000313" key="10">
    <source>
        <dbReference type="Proteomes" id="UP000241639"/>
    </source>
</evidence>
<feature type="transmembrane region" description="Helical" evidence="7">
    <location>
        <begin position="6"/>
        <end position="23"/>
    </location>
</feature>
<dbReference type="EMBL" id="PZZP01000001">
    <property type="protein sequence ID" value="PTM58329.1"/>
    <property type="molecule type" value="Genomic_DNA"/>
</dbReference>
<evidence type="ECO:0000256" key="2">
    <source>
        <dbReference type="ARBA" id="ARBA00006448"/>
    </source>
</evidence>
<reference evidence="9 10" key="1">
    <citation type="submission" date="2018-04" db="EMBL/GenBank/DDBJ databases">
        <title>Genomic Encyclopedia of Archaeal and Bacterial Type Strains, Phase II (KMG-II): from individual species to whole genera.</title>
        <authorList>
            <person name="Goeker M."/>
        </authorList>
    </citation>
    <scope>NUCLEOTIDE SEQUENCE [LARGE SCALE GENOMIC DNA]</scope>
    <source>
        <strain evidence="9 10">DSM 45169</strain>
    </source>
</reference>
<comment type="similarity">
    <text evidence="2">Belongs to the UPF0702 family.</text>
</comment>
<organism evidence="9 10">
    <name type="scientific">Desmospora activa DSM 45169</name>
    <dbReference type="NCBI Taxonomy" id="1121389"/>
    <lineage>
        <taxon>Bacteria</taxon>
        <taxon>Bacillati</taxon>
        <taxon>Bacillota</taxon>
        <taxon>Bacilli</taxon>
        <taxon>Bacillales</taxon>
        <taxon>Thermoactinomycetaceae</taxon>
        <taxon>Desmospora</taxon>
    </lineage>
</organism>
<dbReference type="Proteomes" id="UP000241639">
    <property type="component" value="Unassembled WGS sequence"/>
</dbReference>
<accession>A0A2T4Z8X4</accession>
<evidence type="ECO:0000256" key="3">
    <source>
        <dbReference type="ARBA" id="ARBA00022475"/>
    </source>
</evidence>
<dbReference type="PANTHER" id="PTHR34582">
    <property type="entry name" value="UPF0702 TRANSMEMBRANE PROTEIN YCAP"/>
    <property type="match status" value="1"/>
</dbReference>
<keyword evidence="10" id="KW-1185">Reference proteome</keyword>
<evidence type="ECO:0000256" key="6">
    <source>
        <dbReference type="ARBA" id="ARBA00023136"/>
    </source>
</evidence>
<feature type="transmembrane region" description="Helical" evidence="7">
    <location>
        <begin position="55"/>
        <end position="76"/>
    </location>
</feature>
<dbReference type="RefSeq" id="WP_107725149.1">
    <property type="nucleotide sequence ID" value="NZ_PZZP01000001.1"/>
</dbReference>
<dbReference type="Gene3D" id="3.30.240.20">
    <property type="entry name" value="bsu07140 like domains"/>
    <property type="match status" value="2"/>
</dbReference>
<feature type="domain" description="YetF C-terminal" evidence="8">
    <location>
        <begin position="79"/>
        <end position="212"/>
    </location>
</feature>
<proteinExistence type="inferred from homology"/>
<dbReference type="InterPro" id="IPR023090">
    <property type="entry name" value="UPF0702_alpha/beta_dom_sf"/>
</dbReference>
<dbReference type="Pfam" id="PF04239">
    <property type="entry name" value="DUF421"/>
    <property type="match status" value="1"/>
</dbReference>
<comment type="subcellular location">
    <subcellularLocation>
        <location evidence="1">Cell membrane</location>
        <topology evidence="1">Multi-pass membrane protein</topology>
    </subcellularLocation>
</comment>